<name>A0A255EFR1_9ACTN</name>
<keyword evidence="3" id="KW-1133">Transmembrane helix</keyword>
<evidence type="ECO:0000313" key="6">
    <source>
        <dbReference type="Proteomes" id="UP000216300"/>
    </source>
</evidence>
<keyword evidence="6" id="KW-1185">Reference proteome</keyword>
<dbReference type="Proteomes" id="UP000216300">
    <property type="component" value="Unassembled WGS sequence"/>
</dbReference>
<dbReference type="PANTHER" id="PTHR42709">
    <property type="entry name" value="ALKALINE PHOSPHATASE LIKE PROTEIN"/>
    <property type="match status" value="1"/>
</dbReference>
<dbReference type="PANTHER" id="PTHR42709:SF2">
    <property type="entry name" value="INNER MEMBRANE PROTEIN YOHD"/>
    <property type="match status" value="1"/>
</dbReference>
<keyword evidence="3" id="KW-0472">Membrane</keyword>
<evidence type="ECO:0000256" key="2">
    <source>
        <dbReference type="SAM" id="MobiDB-lite"/>
    </source>
</evidence>
<organism evidence="5 6">
    <name type="scientific">Parenemella sanctibonifatiensis</name>
    <dbReference type="NCBI Taxonomy" id="2016505"/>
    <lineage>
        <taxon>Bacteria</taxon>
        <taxon>Bacillati</taxon>
        <taxon>Actinomycetota</taxon>
        <taxon>Actinomycetes</taxon>
        <taxon>Propionibacteriales</taxon>
        <taxon>Propionibacteriaceae</taxon>
        <taxon>Parenemella</taxon>
    </lineage>
</organism>
<proteinExistence type="inferred from homology"/>
<feature type="transmembrane region" description="Helical" evidence="3">
    <location>
        <begin position="7"/>
        <end position="31"/>
    </location>
</feature>
<feature type="compositionally biased region" description="Low complexity" evidence="2">
    <location>
        <begin position="217"/>
        <end position="228"/>
    </location>
</feature>
<dbReference type="GO" id="GO:0005886">
    <property type="term" value="C:plasma membrane"/>
    <property type="evidence" value="ECO:0007669"/>
    <property type="project" value="TreeGrafter"/>
</dbReference>
<evidence type="ECO:0000256" key="3">
    <source>
        <dbReference type="SAM" id="Phobius"/>
    </source>
</evidence>
<dbReference type="Pfam" id="PF09335">
    <property type="entry name" value="VTT_dom"/>
    <property type="match status" value="1"/>
</dbReference>
<dbReference type="InterPro" id="IPR051311">
    <property type="entry name" value="DedA_domain"/>
</dbReference>
<evidence type="ECO:0000313" key="5">
    <source>
        <dbReference type="EMBL" id="OYN90368.1"/>
    </source>
</evidence>
<feature type="domain" description="VTT" evidence="4">
    <location>
        <begin position="34"/>
        <end position="158"/>
    </location>
</feature>
<evidence type="ECO:0000259" key="4">
    <source>
        <dbReference type="Pfam" id="PF09335"/>
    </source>
</evidence>
<feature type="transmembrane region" description="Helical" evidence="3">
    <location>
        <begin position="167"/>
        <end position="187"/>
    </location>
</feature>
<keyword evidence="3" id="KW-0812">Transmembrane</keyword>
<comment type="caution">
    <text evidence="5">The sequence shown here is derived from an EMBL/GenBank/DDBJ whole genome shotgun (WGS) entry which is preliminary data.</text>
</comment>
<feature type="compositionally biased region" description="Polar residues" evidence="2">
    <location>
        <begin position="236"/>
        <end position="245"/>
    </location>
</feature>
<accession>A0A255EFR1</accession>
<dbReference type="InterPro" id="IPR032816">
    <property type="entry name" value="VTT_dom"/>
</dbReference>
<comment type="similarity">
    <text evidence="1">Belongs to the DedA family.</text>
</comment>
<feature type="region of interest" description="Disordered" evidence="2">
    <location>
        <begin position="209"/>
        <end position="245"/>
    </location>
</feature>
<protein>
    <recommendedName>
        <fullName evidence="4">VTT domain-containing protein</fullName>
    </recommendedName>
</protein>
<feature type="transmembrane region" description="Helical" evidence="3">
    <location>
        <begin position="139"/>
        <end position="161"/>
    </location>
</feature>
<sequence>MQELVDWVVAAGSSPWMFLILFFFVAIDAFFPPVPSESAVVAVAAISASEGWLHVGLLFLVAAAGAWVGDNVAYAIGRGIGTHGLRRIKWPKLHEGLDWAGRQLDRRAATLLLAARYVPVGRTAVNLTAGASGFPRRRFMLLTILSSLSWALWSVGLGLAAGQWLETHPLVAAGISVVLGFFFGLAIDQVLRRFTHLYDLVDEVAEEEDEEAEVGRAEASAAGSPAAGAAGGGPATTDSPASPTN</sequence>
<dbReference type="RefSeq" id="WP_094454588.1">
    <property type="nucleotide sequence ID" value="NZ_NMVJ01000007.1"/>
</dbReference>
<gene>
    <name evidence="5" type="ORF">CGZ91_08370</name>
</gene>
<evidence type="ECO:0000256" key="1">
    <source>
        <dbReference type="ARBA" id="ARBA00010792"/>
    </source>
</evidence>
<dbReference type="OrthoDB" id="162303at2"/>
<dbReference type="AlphaFoldDB" id="A0A255EFR1"/>
<dbReference type="EMBL" id="NMVJ01000007">
    <property type="protein sequence ID" value="OYN90368.1"/>
    <property type="molecule type" value="Genomic_DNA"/>
</dbReference>
<reference evidence="5 6" key="1">
    <citation type="submission" date="2017-07" db="EMBL/GenBank/DDBJ databases">
        <title>Draft whole genome sequences of clinical Proprionibacteriaceae strains.</title>
        <authorList>
            <person name="Bernier A.-M."/>
            <person name="Bernard K."/>
            <person name="Domingo M.-C."/>
        </authorList>
    </citation>
    <scope>NUCLEOTIDE SEQUENCE [LARGE SCALE GENOMIC DNA]</scope>
    <source>
        <strain evidence="5 6">NML 150081</strain>
    </source>
</reference>